<accession>A0A0F4YGF9</accession>
<feature type="transmembrane region" description="Helical" evidence="1">
    <location>
        <begin position="53"/>
        <end position="75"/>
    </location>
</feature>
<organism evidence="2 3">
    <name type="scientific">Rasamsonia emersonii (strain ATCC 16479 / CBS 393.64 / IMI 116815)</name>
    <dbReference type="NCBI Taxonomy" id="1408163"/>
    <lineage>
        <taxon>Eukaryota</taxon>
        <taxon>Fungi</taxon>
        <taxon>Dikarya</taxon>
        <taxon>Ascomycota</taxon>
        <taxon>Pezizomycotina</taxon>
        <taxon>Eurotiomycetes</taxon>
        <taxon>Eurotiomycetidae</taxon>
        <taxon>Eurotiales</taxon>
        <taxon>Trichocomaceae</taxon>
        <taxon>Rasamsonia</taxon>
    </lineage>
</organism>
<keyword evidence="1" id="KW-0812">Transmembrane</keyword>
<evidence type="ECO:0000256" key="1">
    <source>
        <dbReference type="SAM" id="Phobius"/>
    </source>
</evidence>
<keyword evidence="1" id="KW-0472">Membrane</keyword>
<protein>
    <submittedName>
        <fullName evidence="2">Uncharacterized protein</fullName>
    </submittedName>
</protein>
<sequence>ATCCITPACRADNNRAIIHREKEYQGLVSEQYPVLGRGIKLGIRRRLSTKYKCLYAFFFAEALAFAAFFLLLRIITIPKNEPTTAEPRIVRITGIRIAQTRGGKRS</sequence>
<comment type="caution">
    <text evidence="2">The sequence shown here is derived from an EMBL/GenBank/DDBJ whole genome shotgun (WGS) entry which is preliminary data.</text>
</comment>
<proteinExistence type="predicted"/>
<evidence type="ECO:0000313" key="3">
    <source>
        <dbReference type="Proteomes" id="UP000053958"/>
    </source>
</evidence>
<evidence type="ECO:0000313" key="2">
    <source>
        <dbReference type="EMBL" id="KKA17332.1"/>
    </source>
</evidence>
<dbReference type="AlphaFoldDB" id="A0A0F4YGF9"/>
<keyword evidence="1" id="KW-1133">Transmembrane helix</keyword>
<gene>
    <name evidence="2" type="ORF">T310_8853</name>
</gene>
<dbReference type="Proteomes" id="UP000053958">
    <property type="component" value="Unassembled WGS sequence"/>
</dbReference>
<feature type="non-terminal residue" evidence="2">
    <location>
        <position position="1"/>
    </location>
</feature>
<name>A0A0F4YGF9_RASE3</name>
<dbReference type="RefSeq" id="XP_013323944.1">
    <property type="nucleotide sequence ID" value="XM_013468490.1"/>
</dbReference>
<reference evidence="2 3" key="1">
    <citation type="submission" date="2015-04" db="EMBL/GenBank/DDBJ databases">
        <authorList>
            <person name="Heijne W.H."/>
            <person name="Fedorova N.D."/>
            <person name="Nierman W.C."/>
            <person name="Vollebregt A.W."/>
            <person name="Zhao Z."/>
            <person name="Wu L."/>
            <person name="Kumar M."/>
            <person name="Stam H."/>
            <person name="van den Berg M.A."/>
            <person name="Pel H.J."/>
        </authorList>
    </citation>
    <scope>NUCLEOTIDE SEQUENCE [LARGE SCALE GENOMIC DNA]</scope>
    <source>
        <strain evidence="2 3">CBS 393.64</strain>
    </source>
</reference>
<dbReference type="EMBL" id="LASV01000667">
    <property type="protein sequence ID" value="KKA17332.1"/>
    <property type="molecule type" value="Genomic_DNA"/>
</dbReference>
<keyword evidence="3" id="KW-1185">Reference proteome</keyword>
<dbReference type="GeneID" id="25320984"/>